<evidence type="ECO:0000256" key="8">
    <source>
        <dbReference type="HAMAP-Rule" id="MF_01207"/>
    </source>
</evidence>
<dbReference type="GO" id="GO:0010181">
    <property type="term" value="F:FMN binding"/>
    <property type="evidence" value="ECO:0007669"/>
    <property type="project" value="UniProtKB-UniRule"/>
</dbReference>
<feature type="transmembrane region" description="Helical" evidence="8">
    <location>
        <begin position="5"/>
        <end position="26"/>
    </location>
</feature>
<accession>A0A1M7LQP7</accession>
<dbReference type="EMBL" id="FRDA01000003">
    <property type="protein sequence ID" value="SHM80575.1"/>
    <property type="molecule type" value="Genomic_DNA"/>
</dbReference>
<dbReference type="GO" id="GO:0005886">
    <property type="term" value="C:plasma membrane"/>
    <property type="evidence" value="ECO:0007669"/>
    <property type="project" value="UniProtKB-SubCell"/>
</dbReference>
<feature type="domain" description="Ferric oxidoreductase" evidence="9">
    <location>
        <begin position="44"/>
        <end position="154"/>
    </location>
</feature>
<dbReference type="GO" id="GO:0046872">
    <property type="term" value="F:metal ion binding"/>
    <property type="evidence" value="ECO:0007669"/>
    <property type="project" value="UniProtKB-KW"/>
</dbReference>
<feature type="transmembrane region" description="Helical" evidence="8">
    <location>
        <begin position="38"/>
        <end position="56"/>
    </location>
</feature>
<evidence type="ECO:0000256" key="4">
    <source>
        <dbReference type="ARBA" id="ARBA00022692"/>
    </source>
</evidence>
<dbReference type="GO" id="GO:0009055">
    <property type="term" value="F:electron transfer activity"/>
    <property type="evidence" value="ECO:0007669"/>
    <property type="project" value="UniProtKB-UniRule"/>
</dbReference>
<evidence type="ECO:0000256" key="3">
    <source>
        <dbReference type="ARBA" id="ARBA00022617"/>
    </source>
</evidence>
<evidence type="ECO:0000259" key="9">
    <source>
        <dbReference type="Pfam" id="PF01794"/>
    </source>
</evidence>
<keyword evidence="4 8" id="KW-0812">Transmembrane</keyword>
<evidence type="ECO:0000256" key="2">
    <source>
        <dbReference type="ARBA" id="ARBA00022448"/>
    </source>
</evidence>
<dbReference type="STRING" id="1190415.SAMN05216593_103252"/>
<comment type="subcellular location">
    <subcellularLocation>
        <location evidence="8">Cell membrane</location>
        <topology evidence="8">Multi-pass membrane protein</topology>
    </subcellularLocation>
    <subcellularLocation>
        <location evidence="1">Membrane</location>
        <topology evidence="1">Multi-pass membrane protein</topology>
    </subcellularLocation>
</comment>
<dbReference type="NCBIfam" id="NF003831">
    <property type="entry name" value="PRK05419.1-2"/>
    <property type="match status" value="1"/>
</dbReference>
<keyword evidence="8" id="KW-0479">Metal-binding</keyword>
<feature type="transmembrane region" description="Helical" evidence="8">
    <location>
        <begin position="109"/>
        <end position="127"/>
    </location>
</feature>
<keyword evidence="8" id="KW-1003">Cell membrane</keyword>
<dbReference type="RefSeq" id="WP_073163710.1">
    <property type="nucleotide sequence ID" value="NZ_FRDA01000003.1"/>
</dbReference>
<dbReference type="GO" id="GO:0016679">
    <property type="term" value="F:oxidoreductase activity, acting on diphenols and related substances as donors"/>
    <property type="evidence" value="ECO:0007669"/>
    <property type="project" value="TreeGrafter"/>
</dbReference>
<sequence length="212" mass="23879">MRLIYWRLSVLAAAALVPLFWLYQAWIFALGPDPGKVLVDRLGLGTLTLLLITLAMTPLQRTTGWPGWIAVRRQLGLWCFTYVSLHMLGYGFFILGFDWAQLGVELVKRPYIIVGALGFLGLLALAVTSNRYSQRRLGRRWKKLHRLSYLILGLGLLHMLWIVRADLKAWAIYAAIGVLLLTLRIPAIARRIQPSQTRSSNIGIKSLAADAK</sequence>
<reference evidence="10 11" key="1">
    <citation type="submission" date="2016-11" db="EMBL/GenBank/DDBJ databases">
        <authorList>
            <person name="Jaros S."/>
            <person name="Januszkiewicz K."/>
            <person name="Wedrychowicz H."/>
        </authorList>
    </citation>
    <scope>NUCLEOTIDE SEQUENCE [LARGE SCALE GENOMIC DNA]</scope>
    <source>
        <strain evidence="10 11">LMG 26898</strain>
    </source>
</reference>
<keyword evidence="8" id="KW-0285">Flavoprotein</keyword>
<dbReference type="Pfam" id="PF01794">
    <property type="entry name" value="Ferric_reduct"/>
    <property type="match status" value="1"/>
</dbReference>
<keyword evidence="7 8" id="KW-0472">Membrane</keyword>
<gene>
    <name evidence="8" type="primary">msrQ</name>
    <name evidence="10" type="ORF">SAMN05216593_103252</name>
</gene>
<feature type="transmembrane region" description="Helical" evidence="8">
    <location>
        <begin position="77"/>
        <end position="97"/>
    </location>
</feature>
<keyword evidence="3 8" id="KW-0349">Heme</keyword>
<proteinExistence type="inferred from homology"/>
<evidence type="ECO:0000256" key="6">
    <source>
        <dbReference type="ARBA" id="ARBA00023004"/>
    </source>
</evidence>
<keyword evidence="5 8" id="KW-1133">Transmembrane helix</keyword>
<comment type="cofactor">
    <cofactor evidence="8">
        <name>heme b</name>
        <dbReference type="ChEBI" id="CHEBI:60344"/>
    </cofactor>
    <text evidence="8">Binds 1 heme b (iron(II)-protoporphyrin IX) group per subunit.</text>
</comment>
<dbReference type="HAMAP" id="MF_01207">
    <property type="entry name" value="MsrQ"/>
    <property type="match status" value="1"/>
</dbReference>
<keyword evidence="2 8" id="KW-0813">Transport</keyword>
<evidence type="ECO:0000256" key="7">
    <source>
        <dbReference type="ARBA" id="ARBA00023136"/>
    </source>
</evidence>
<comment type="similarity">
    <text evidence="8">Belongs to the MsrQ family.</text>
</comment>
<dbReference type="AlphaFoldDB" id="A0A1M7LQP7"/>
<dbReference type="Proteomes" id="UP000183983">
    <property type="component" value="Unassembled WGS sequence"/>
</dbReference>
<dbReference type="GO" id="GO:0030091">
    <property type="term" value="P:protein repair"/>
    <property type="evidence" value="ECO:0007669"/>
    <property type="project" value="UniProtKB-UniRule"/>
</dbReference>
<dbReference type="InterPro" id="IPR022837">
    <property type="entry name" value="MsrQ-like"/>
</dbReference>
<evidence type="ECO:0000313" key="11">
    <source>
        <dbReference type="Proteomes" id="UP000183983"/>
    </source>
</evidence>
<comment type="subunit">
    <text evidence="8">Heterodimer of a catalytic subunit (MsrP) and a heme-binding subunit (MsrQ).</text>
</comment>
<organism evidence="10 11">
    <name type="scientific">Pseudomonas asturiensis</name>
    <dbReference type="NCBI Taxonomy" id="1190415"/>
    <lineage>
        <taxon>Bacteria</taxon>
        <taxon>Pseudomonadati</taxon>
        <taxon>Pseudomonadota</taxon>
        <taxon>Gammaproteobacteria</taxon>
        <taxon>Pseudomonadales</taxon>
        <taxon>Pseudomonadaceae</taxon>
        <taxon>Pseudomonas</taxon>
    </lineage>
</organism>
<feature type="transmembrane region" description="Helical" evidence="8">
    <location>
        <begin position="147"/>
        <end position="164"/>
    </location>
</feature>
<protein>
    <recommendedName>
        <fullName evidence="8">Protein-methionine-sulfoxide reductase heme-binding subunit MsrQ</fullName>
    </recommendedName>
    <alternativeName>
        <fullName evidence="8">Flavocytochrome MsrQ</fullName>
    </alternativeName>
</protein>
<dbReference type="PANTHER" id="PTHR36964:SF1">
    <property type="entry name" value="PROTEIN-METHIONINE-SULFOXIDE REDUCTASE HEME-BINDING SUBUNIT MSRQ"/>
    <property type="match status" value="1"/>
</dbReference>
<comment type="function">
    <text evidence="8">Part of the MsrPQ system that repairs oxidized periplasmic proteins containing methionine sulfoxide residues (Met-O), using respiratory chain electrons. Thus protects these proteins from oxidative-stress damage caused by reactive species of oxygen and chlorine generated by the host defense mechanisms. MsrPQ is essential for the maintenance of envelope integrity under bleach stress, rescuing a wide series of structurally unrelated periplasmic proteins from methionine oxidation. MsrQ provides electrons for reduction to the reductase catalytic subunit MsrP, using the quinone pool of the respiratory chain.</text>
</comment>
<keyword evidence="6 8" id="KW-0408">Iron</keyword>
<feature type="transmembrane region" description="Helical" evidence="8">
    <location>
        <begin position="170"/>
        <end position="189"/>
    </location>
</feature>
<dbReference type="GO" id="GO:0020037">
    <property type="term" value="F:heme binding"/>
    <property type="evidence" value="ECO:0007669"/>
    <property type="project" value="UniProtKB-UniRule"/>
</dbReference>
<keyword evidence="8" id="KW-0249">Electron transport</keyword>
<comment type="cofactor">
    <cofactor evidence="8">
        <name>FMN</name>
        <dbReference type="ChEBI" id="CHEBI:58210"/>
    </cofactor>
    <text evidence="8">Binds 1 FMN per subunit.</text>
</comment>
<dbReference type="PANTHER" id="PTHR36964">
    <property type="entry name" value="PROTEIN-METHIONINE-SULFOXIDE REDUCTASE HEME-BINDING SUBUNIT MSRQ"/>
    <property type="match status" value="1"/>
</dbReference>
<dbReference type="OrthoDB" id="9788328at2"/>
<keyword evidence="8" id="KW-0288">FMN</keyword>
<dbReference type="InterPro" id="IPR013130">
    <property type="entry name" value="Fe3_Rdtase_TM_dom"/>
</dbReference>
<evidence type="ECO:0000313" key="10">
    <source>
        <dbReference type="EMBL" id="SHM80575.1"/>
    </source>
</evidence>
<evidence type="ECO:0000256" key="1">
    <source>
        <dbReference type="ARBA" id="ARBA00004141"/>
    </source>
</evidence>
<name>A0A1M7LQP7_9PSED</name>
<evidence type="ECO:0000256" key="5">
    <source>
        <dbReference type="ARBA" id="ARBA00022989"/>
    </source>
</evidence>